<dbReference type="Gene3D" id="3.30.450.90">
    <property type="match status" value="1"/>
</dbReference>
<dbReference type="NCBIfam" id="NF010469">
    <property type="entry name" value="PRK13894.1"/>
    <property type="match status" value="1"/>
</dbReference>
<dbReference type="InterPro" id="IPR001482">
    <property type="entry name" value="T2SS/T4SS_dom"/>
</dbReference>
<dbReference type="NCBIfam" id="TIGR02782">
    <property type="entry name" value="TrbB_P"/>
    <property type="match status" value="1"/>
</dbReference>
<dbReference type="InterPro" id="IPR027417">
    <property type="entry name" value="P-loop_NTPase"/>
</dbReference>
<sequence length="323" mass="35407">MDQQDTIFINDRAKLKLARDLGDEFLLVLHDPKTVEIMLNADGRLWQERLGEPMRCFGTMRAATAQSIIRNVAGMHGRELTSQNPTLECEFPLDGSRFAGQIPPVVSEAVFAIRKKAVAVFTLDDYVKAGIMTPGQCERIRVAVAVRSNILVSGGTGSGKTTLVNAILNHVMALEPLSRVVIIEDTGEIQCTADNYIQYHTSAEVGMTQLLRTTLRMRPDRIIVGEVRGPEALDLLMAWNTGHQGGVATLHANDARAGLSRLAMLISMHPDSPKPIEPLIGEAVQLIVHIARASGGLGNRRIEEILELSGFDDGHYLIQPFKE</sequence>
<dbReference type="PANTHER" id="PTHR30486">
    <property type="entry name" value="TWITCHING MOTILITY PROTEIN PILT"/>
    <property type="match status" value="1"/>
</dbReference>
<dbReference type="EMBL" id="FNKY01000002">
    <property type="protein sequence ID" value="SDR11185.1"/>
    <property type="molecule type" value="Genomic_DNA"/>
</dbReference>
<comment type="caution">
    <text evidence="3">The sequence shown here is derived from an EMBL/GenBank/DDBJ whole genome shotgun (WGS) entry which is preliminary data.</text>
</comment>
<feature type="domain" description="Bacterial type II secretion system protein E" evidence="2">
    <location>
        <begin position="104"/>
        <end position="291"/>
    </location>
</feature>
<dbReference type="Pfam" id="PF00437">
    <property type="entry name" value="T2SSE"/>
    <property type="match status" value="1"/>
</dbReference>
<evidence type="ECO:0000313" key="3">
    <source>
        <dbReference type="EMBL" id="SDR11185.1"/>
    </source>
</evidence>
<dbReference type="SUPFAM" id="SSF52540">
    <property type="entry name" value="P-loop containing nucleoside triphosphate hydrolases"/>
    <property type="match status" value="1"/>
</dbReference>
<dbReference type="Proteomes" id="UP000183471">
    <property type="component" value="Unassembled WGS sequence"/>
</dbReference>
<reference evidence="3 4" key="1">
    <citation type="submission" date="2016-10" db="EMBL/GenBank/DDBJ databases">
        <authorList>
            <person name="Varghese N."/>
            <person name="Submissions S."/>
        </authorList>
    </citation>
    <scope>NUCLEOTIDE SEQUENCE [LARGE SCALE GENOMIC DNA]</scope>
    <source>
        <strain evidence="3 4">Nl1</strain>
    </source>
</reference>
<keyword evidence="4" id="KW-1185">Reference proteome</keyword>
<name>A0ABY0TPY2_9PROT</name>
<evidence type="ECO:0000256" key="1">
    <source>
        <dbReference type="ARBA" id="ARBA00006611"/>
    </source>
</evidence>
<dbReference type="PANTHER" id="PTHR30486:SF6">
    <property type="entry name" value="TYPE IV PILUS RETRACTATION ATPASE PILT"/>
    <property type="match status" value="1"/>
</dbReference>
<dbReference type="InterPro" id="IPR050921">
    <property type="entry name" value="T4SS_GSP_E_ATPase"/>
</dbReference>
<organism evidence="3 4">
    <name type="scientific">Nitrosospira multiformis</name>
    <dbReference type="NCBI Taxonomy" id="1231"/>
    <lineage>
        <taxon>Bacteria</taxon>
        <taxon>Pseudomonadati</taxon>
        <taxon>Pseudomonadota</taxon>
        <taxon>Betaproteobacteria</taxon>
        <taxon>Nitrosomonadales</taxon>
        <taxon>Nitrosomonadaceae</taxon>
        <taxon>Nitrosospira</taxon>
    </lineage>
</organism>
<dbReference type="InterPro" id="IPR014149">
    <property type="entry name" value="Conjug-transfer_TrbB"/>
</dbReference>
<dbReference type="CDD" id="cd01130">
    <property type="entry name" value="VirB11-like_ATPase"/>
    <property type="match status" value="1"/>
</dbReference>
<protein>
    <submittedName>
        <fullName evidence="3">Type IV secretion system protein VirB11</fullName>
    </submittedName>
</protein>
<evidence type="ECO:0000259" key="2">
    <source>
        <dbReference type="Pfam" id="PF00437"/>
    </source>
</evidence>
<comment type="similarity">
    <text evidence="1">Belongs to the GSP E family.</text>
</comment>
<gene>
    <name evidence="3" type="ORF">SAMN05216402_3281</name>
</gene>
<evidence type="ECO:0000313" key="4">
    <source>
        <dbReference type="Proteomes" id="UP000183471"/>
    </source>
</evidence>
<dbReference type="RefSeq" id="WP_074634422.1">
    <property type="nucleotide sequence ID" value="NZ_FNKY01000002.1"/>
</dbReference>
<dbReference type="Gene3D" id="3.40.50.300">
    <property type="entry name" value="P-loop containing nucleotide triphosphate hydrolases"/>
    <property type="match status" value="1"/>
</dbReference>
<accession>A0ABY0TPY2</accession>
<proteinExistence type="inferred from homology"/>